<keyword evidence="1" id="KW-0732">Signal</keyword>
<organism evidence="2 3">
    <name type="scientific">Bugula neritina</name>
    <name type="common">Brown bryozoan</name>
    <name type="synonym">Sertularia neritina</name>
    <dbReference type="NCBI Taxonomy" id="10212"/>
    <lineage>
        <taxon>Eukaryota</taxon>
        <taxon>Metazoa</taxon>
        <taxon>Spiralia</taxon>
        <taxon>Lophotrochozoa</taxon>
        <taxon>Bryozoa</taxon>
        <taxon>Gymnolaemata</taxon>
        <taxon>Cheilostomatida</taxon>
        <taxon>Flustrina</taxon>
        <taxon>Buguloidea</taxon>
        <taxon>Bugulidae</taxon>
        <taxon>Bugula</taxon>
    </lineage>
</organism>
<dbReference type="Proteomes" id="UP000593567">
    <property type="component" value="Unassembled WGS sequence"/>
</dbReference>
<reference evidence="2" key="1">
    <citation type="submission" date="2020-06" db="EMBL/GenBank/DDBJ databases">
        <title>Draft genome of Bugula neritina, a colonial animal packing powerful symbionts and potential medicines.</title>
        <authorList>
            <person name="Rayko M."/>
        </authorList>
    </citation>
    <scope>NUCLEOTIDE SEQUENCE [LARGE SCALE GENOMIC DNA]</scope>
    <source>
        <strain evidence="2">Kwan_BN1</strain>
    </source>
</reference>
<dbReference type="EMBL" id="VXIV02002005">
    <property type="protein sequence ID" value="KAF6027926.1"/>
    <property type="molecule type" value="Genomic_DNA"/>
</dbReference>
<sequence>MKNSIFCLFVVCLLAYSAYAILEPCINGCECAKDWMKCVDLFKLSKEGEHARQNGLCDTGAAIAATGADAKQQAAPVATVALRVPPQAKLFTAMLSRARPSPINFCTPSATPVPPTPEPRQSPVAAIKDMGAAAIHATPAPKAPPTTNPLPAEKARLLSDSLLSLMEASTSIVLHASLRTRSVC</sequence>
<comment type="caution">
    <text evidence="2">The sequence shown here is derived from an EMBL/GenBank/DDBJ whole genome shotgun (WGS) entry which is preliminary data.</text>
</comment>
<dbReference type="AlphaFoldDB" id="A0A7J7JR54"/>
<evidence type="ECO:0000313" key="3">
    <source>
        <dbReference type="Proteomes" id="UP000593567"/>
    </source>
</evidence>
<feature type="signal peptide" evidence="1">
    <location>
        <begin position="1"/>
        <end position="20"/>
    </location>
</feature>
<feature type="chain" id="PRO_5029610398" evidence="1">
    <location>
        <begin position="21"/>
        <end position="184"/>
    </location>
</feature>
<keyword evidence="3" id="KW-1185">Reference proteome</keyword>
<evidence type="ECO:0000313" key="2">
    <source>
        <dbReference type="EMBL" id="KAF6027926.1"/>
    </source>
</evidence>
<protein>
    <submittedName>
        <fullName evidence="2">Uncharacterized protein</fullName>
    </submittedName>
</protein>
<name>A0A7J7JR54_BUGNE</name>
<evidence type="ECO:0000256" key="1">
    <source>
        <dbReference type="SAM" id="SignalP"/>
    </source>
</evidence>
<gene>
    <name evidence="2" type="ORF">EB796_013744</name>
</gene>
<accession>A0A7J7JR54</accession>
<proteinExistence type="predicted"/>